<dbReference type="AlphaFoldDB" id="A0A2N7PPN6"/>
<evidence type="ECO:0000256" key="1">
    <source>
        <dbReference type="ARBA" id="ARBA00010555"/>
    </source>
</evidence>
<evidence type="ECO:0000256" key="5">
    <source>
        <dbReference type="ARBA" id="ARBA00022801"/>
    </source>
</evidence>
<evidence type="ECO:0000256" key="2">
    <source>
        <dbReference type="ARBA" id="ARBA00011322"/>
    </source>
</evidence>
<evidence type="ECO:0000256" key="4">
    <source>
        <dbReference type="ARBA" id="ARBA00022722"/>
    </source>
</evidence>
<protein>
    <recommendedName>
        <fullName evidence="3 7">Nuclease SbcCD subunit D</fullName>
    </recommendedName>
</protein>
<keyword evidence="6 7" id="KW-0269">Exonuclease</keyword>
<dbReference type="EMBL" id="PNIK01000030">
    <property type="protein sequence ID" value="PMP68111.1"/>
    <property type="molecule type" value="Genomic_DNA"/>
</dbReference>
<dbReference type="GO" id="GO:0008408">
    <property type="term" value="F:3'-5' exonuclease activity"/>
    <property type="evidence" value="ECO:0007669"/>
    <property type="project" value="InterPro"/>
</dbReference>
<dbReference type="Pfam" id="PF12320">
    <property type="entry name" value="SbcD_C"/>
    <property type="match status" value="1"/>
</dbReference>
<keyword evidence="7" id="KW-0235">DNA replication</keyword>
<feature type="domain" description="Nuclease SbcCD subunit D C-terminal" evidence="9">
    <location>
        <begin position="282"/>
        <end position="370"/>
    </location>
</feature>
<dbReference type="Proteomes" id="UP000235460">
    <property type="component" value="Unassembled WGS sequence"/>
</dbReference>
<feature type="domain" description="Calcineurin-like phosphoesterase" evidence="8">
    <location>
        <begin position="1"/>
        <end position="231"/>
    </location>
</feature>
<dbReference type="InterPro" id="IPR041796">
    <property type="entry name" value="Mre11_N"/>
</dbReference>
<evidence type="ECO:0000256" key="7">
    <source>
        <dbReference type="RuleBase" id="RU363069"/>
    </source>
</evidence>
<dbReference type="InterPro" id="IPR029052">
    <property type="entry name" value="Metallo-depent_PP-like"/>
</dbReference>
<dbReference type="NCBIfam" id="TIGR00619">
    <property type="entry name" value="sbcd"/>
    <property type="match status" value="1"/>
</dbReference>
<sequence>MKILHTSDWHLGKNIFGKKLIDEQAVFFEKTFFTLIKEIKPDILLITGDITDKPNPDFETLKLFSEILFWLSKENVPCIFILGNHDSKRITLFKEFLKQNQIFMIDNLFYFKNPLEWKDEKGEKVYFYVLPYLHLYELKENIEIFWKNEKKNLSDFFAKKLQLLLRDLIELLLELIRDTIKKPAIALGHFAIEKGIFTGEEISFKFMGMEEVFPLELFENFDYLFLGHLHRLQKLFSKVFYSGSILPYSFEESVYEKGVWLFEIKNGLLIKYEPIYLSPSFQMKIIKGYFKDLINSPKDEAYIKVILKDKEPVLNPLERLKTVFPNLLILEYEDKKTETLPFGGNFTEEIFLENKKLELNEKELFKKFYKYIEEKEVEEKLFEVFKKCLKELNENLEGVKQWR</sequence>
<comment type="function">
    <text evidence="7">SbcCD cleaves DNA hairpin structures. These structures can inhibit DNA replication and are intermediates in certain DNA recombination reactions. The complex acts as a 3'-&gt;5' double strand exonuclease that can open hairpins. It also has a 5' single-strand endonuclease activity.</text>
</comment>
<evidence type="ECO:0000259" key="8">
    <source>
        <dbReference type="Pfam" id="PF00149"/>
    </source>
</evidence>
<dbReference type="InterPro" id="IPR026843">
    <property type="entry name" value="SbcD_C"/>
</dbReference>
<dbReference type="PANTHER" id="PTHR30337:SF0">
    <property type="entry name" value="NUCLEASE SBCCD SUBUNIT D"/>
    <property type="match status" value="1"/>
</dbReference>
<comment type="caution">
    <text evidence="10">The sequence shown here is derived from an EMBL/GenBank/DDBJ whole genome shotgun (WGS) entry which is preliminary data.</text>
</comment>
<organism evidence="10 11">
    <name type="scientific">Thermodesulfobacterium geofontis</name>
    <dbReference type="NCBI Taxonomy" id="1295609"/>
    <lineage>
        <taxon>Bacteria</taxon>
        <taxon>Pseudomonadati</taxon>
        <taxon>Thermodesulfobacteriota</taxon>
        <taxon>Thermodesulfobacteria</taxon>
        <taxon>Thermodesulfobacteriales</taxon>
        <taxon>Thermodesulfobacteriaceae</taxon>
        <taxon>Thermodesulfobacterium</taxon>
    </lineage>
</organism>
<keyword evidence="4 7" id="KW-0540">Nuclease</keyword>
<dbReference type="InterPro" id="IPR004593">
    <property type="entry name" value="SbcD"/>
</dbReference>
<keyword evidence="7" id="KW-0233">DNA recombination</keyword>
<dbReference type="Pfam" id="PF00149">
    <property type="entry name" value="Metallophos"/>
    <property type="match status" value="1"/>
</dbReference>
<reference evidence="10 11" key="1">
    <citation type="submission" date="2018-01" db="EMBL/GenBank/DDBJ databases">
        <title>Metagenomic assembled genomes from two thermal pools in the Uzon Caldera, Kamchatka, Russia.</title>
        <authorList>
            <person name="Wilkins L."/>
            <person name="Ettinger C."/>
        </authorList>
    </citation>
    <scope>NUCLEOTIDE SEQUENCE [LARGE SCALE GENOMIC DNA]</scope>
    <source>
        <strain evidence="10">ZAV-08</strain>
    </source>
</reference>
<keyword evidence="7" id="KW-0255">Endonuclease</keyword>
<evidence type="ECO:0000256" key="6">
    <source>
        <dbReference type="ARBA" id="ARBA00022839"/>
    </source>
</evidence>
<dbReference type="GO" id="GO:0004519">
    <property type="term" value="F:endonuclease activity"/>
    <property type="evidence" value="ECO:0007669"/>
    <property type="project" value="UniProtKB-KW"/>
</dbReference>
<dbReference type="GO" id="GO:0006310">
    <property type="term" value="P:DNA recombination"/>
    <property type="evidence" value="ECO:0007669"/>
    <property type="project" value="UniProtKB-KW"/>
</dbReference>
<dbReference type="InterPro" id="IPR050535">
    <property type="entry name" value="DNA_Repair-Maintenance_Comp"/>
</dbReference>
<gene>
    <name evidence="7" type="primary">sbcD</name>
    <name evidence="10" type="ORF">C0190_02020</name>
</gene>
<dbReference type="PANTHER" id="PTHR30337">
    <property type="entry name" value="COMPONENT OF ATP-DEPENDENT DSDNA EXONUCLEASE"/>
    <property type="match status" value="1"/>
</dbReference>
<evidence type="ECO:0000256" key="3">
    <source>
        <dbReference type="ARBA" id="ARBA00013365"/>
    </source>
</evidence>
<dbReference type="GO" id="GO:0006260">
    <property type="term" value="P:DNA replication"/>
    <property type="evidence" value="ECO:0007669"/>
    <property type="project" value="UniProtKB-KW"/>
</dbReference>
<dbReference type="SUPFAM" id="SSF56300">
    <property type="entry name" value="Metallo-dependent phosphatases"/>
    <property type="match status" value="1"/>
</dbReference>
<evidence type="ECO:0000313" key="11">
    <source>
        <dbReference type="Proteomes" id="UP000235460"/>
    </source>
</evidence>
<dbReference type="Gene3D" id="3.60.21.10">
    <property type="match status" value="1"/>
</dbReference>
<dbReference type="CDD" id="cd00840">
    <property type="entry name" value="MPP_Mre11_N"/>
    <property type="match status" value="1"/>
</dbReference>
<dbReference type="InterPro" id="IPR004843">
    <property type="entry name" value="Calcineurin-like_PHP"/>
</dbReference>
<accession>A0A2N7PPN6</accession>
<comment type="subunit">
    <text evidence="2 7">Heterodimer of SbcC and SbcD.</text>
</comment>
<name>A0A2N7PPN6_9BACT</name>
<evidence type="ECO:0000259" key="9">
    <source>
        <dbReference type="Pfam" id="PF12320"/>
    </source>
</evidence>
<keyword evidence="5 7" id="KW-0378">Hydrolase</keyword>
<comment type="similarity">
    <text evidence="1 7">Belongs to the SbcD family.</text>
</comment>
<evidence type="ECO:0000313" key="10">
    <source>
        <dbReference type="EMBL" id="PMP68111.1"/>
    </source>
</evidence>
<proteinExistence type="inferred from homology"/>